<evidence type="ECO:0000256" key="6">
    <source>
        <dbReference type="ARBA" id="ARBA00023136"/>
    </source>
</evidence>
<dbReference type="PROSITE" id="PS50887">
    <property type="entry name" value="GGDEF"/>
    <property type="match status" value="1"/>
</dbReference>
<keyword evidence="3" id="KW-1003">Cell membrane</keyword>
<dbReference type="PROSITE" id="PS50885">
    <property type="entry name" value="HAMP"/>
    <property type="match status" value="1"/>
</dbReference>
<dbReference type="CDD" id="cd18773">
    <property type="entry name" value="PDC1_HK_sensor"/>
    <property type="match status" value="1"/>
</dbReference>
<proteinExistence type="predicted"/>
<dbReference type="SUPFAM" id="SSF158472">
    <property type="entry name" value="HAMP domain-like"/>
    <property type="match status" value="1"/>
</dbReference>
<dbReference type="InterPro" id="IPR003660">
    <property type="entry name" value="HAMP_dom"/>
</dbReference>
<feature type="domain" description="GGDEF" evidence="10">
    <location>
        <begin position="415"/>
        <end position="548"/>
    </location>
</feature>
<evidence type="ECO:0000256" key="8">
    <source>
        <dbReference type="SAM" id="Phobius"/>
    </source>
</evidence>
<dbReference type="SUPFAM" id="SSF55073">
    <property type="entry name" value="Nucleotide cyclase"/>
    <property type="match status" value="1"/>
</dbReference>
<dbReference type="InterPro" id="IPR050469">
    <property type="entry name" value="Diguanylate_Cyclase"/>
</dbReference>
<dbReference type="InterPro" id="IPR043128">
    <property type="entry name" value="Rev_trsase/Diguanyl_cyclase"/>
</dbReference>
<keyword evidence="12" id="KW-1185">Reference proteome</keyword>
<dbReference type="GO" id="GO:0005886">
    <property type="term" value="C:plasma membrane"/>
    <property type="evidence" value="ECO:0007669"/>
    <property type="project" value="UniProtKB-SubCell"/>
</dbReference>
<dbReference type="RefSeq" id="WP_256206297.1">
    <property type="nucleotide sequence ID" value="NZ_FNOE01000033.1"/>
</dbReference>
<organism evidence="11 12">
    <name type="scientific">Nitrosomonas oligotropha</name>
    <dbReference type="NCBI Taxonomy" id="42354"/>
    <lineage>
        <taxon>Bacteria</taxon>
        <taxon>Pseudomonadati</taxon>
        <taxon>Pseudomonadota</taxon>
        <taxon>Betaproteobacteria</taxon>
        <taxon>Nitrosomonadales</taxon>
        <taxon>Nitrosomonadaceae</taxon>
        <taxon>Nitrosomonas</taxon>
    </lineage>
</organism>
<feature type="transmembrane region" description="Helical" evidence="8">
    <location>
        <begin position="292"/>
        <end position="311"/>
    </location>
</feature>
<dbReference type="SMART" id="SM00267">
    <property type="entry name" value="GGDEF"/>
    <property type="match status" value="1"/>
</dbReference>
<keyword evidence="6 8" id="KW-0472">Membrane</keyword>
<dbReference type="EMBL" id="FODO01000030">
    <property type="protein sequence ID" value="SEO97444.1"/>
    <property type="molecule type" value="Genomic_DNA"/>
</dbReference>
<dbReference type="InterPro" id="IPR000160">
    <property type="entry name" value="GGDEF_dom"/>
</dbReference>
<dbReference type="STRING" id="42354.SAMN05216333_13015"/>
<evidence type="ECO:0000259" key="10">
    <source>
        <dbReference type="PROSITE" id="PS50887"/>
    </source>
</evidence>
<keyword evidence="5 8" id="KW-1133">Transmembrane helix</keyword>
<dbReference type="Gene3D" id="3.30.70.270">
    <property type="match status" value="1"/>
</dbReference>
<evidence type="ECO:0000256" key="7">
    <source>
        <dbReference type="ARBA" id="ARBA00034247"/>
    </source>
</evidence>
<dbReference type="CDD" id="cd01949">
    <property type="entry name" value="GGDEF"/>
    <property type="match status" value="1"/>
</dbReference>
<dbReference type="CDD" id="cd06225">
    <property type="entry name" value="HAMP"/>
    <property type="match status" value="1"/>
</dbReference>
<dbReference type="PANTHER" id="PTHR45138:SF9">
    <property type="entry name" value="DIGUANYLATE CYCLASE DGCM-RELATED"/>
    <property type="match status" value="1"/>
</dbReference>
<protein>
    <recommendedName>
        <fullName evidence="2">diguanylate cyclase</fullName>
        <ecNumber evidence="2">2.7.7.65</ecNumber>
    </recommendedName>
</protein>
<dbReference type="GO" id="GO:0007165">
    <property type="term" value="P:signal transduction"/>
    <property type="evidence" value="ECO:0007669"/>
    <property type="project" value="InterPro"/>
</dbReference>
<dbReference type="Pfam" id="PF02743">
    <property type="entry name" value="dCache_1"/>
    <property type="match status" value="1"/>
</dbReference>
<dbReference type="InterPro" id="IPR033479">
    <property type="entry name" value="dCache_1"/>
</dbReference>
<sequence>MRSIKSKIIVFSILATLIPSLGLGILSFQQNETMINENVTRELRALANYASRELELWIKEQNLTVRELATSKILIEGLSKDNQAQARKNKLKVQRKGLELYLQSVHKRLETVLELTVVDVEGGILASNVESPFPVKLSPDWPQDASIQGEVVAPPQWNADYATAVLSIAVPILSVDDFILGALIVTFDLRDIQSNLKDKIKSPPGDVLLLDKDGNVMLASDAAIVNPENPVSLDPAVIERLRNNPGEYEIFQGPRQEKVAGLAYMSEKPLITIIATRSHQLIYAFWEQQRNLFVGLISIIILVVAAIAFQMSHAIVVPLRRLIDATGKIVQGDLNVELTSMQRNELGQLTQMFNQMTNQLRLDQAKIEEASAAMQQKNALLETLSVTDSLTGLFNRNKLNAIINDQLARYERNKRPFSVLMIDVDHFKTLNDSLGHVAGDEIIAGIARKISQSIRNVDFAARFGGDEFIIILADTAISEALKTAERIRAHAASVHCSTISKTFKVTLSIGVIQSEPEDTSLTILLSRVDGALYEAKRSGRDRVYCVQPKSDSAT</sequence>
<dbReference type="AlphaFoldDB" id="A0A1H8U3L8"/>
<evidence type="ECO:0000256" key="3">
    <source>
        <dbReference type="ARBA" id="ARBA00022475"/>
    </source>
</evidence>
<dbReference type="GO" id="GO:0052621">
    <property type="term" value="F:diguanylate cyclase activity"/>
    <property type="evidence" value="ECO:0007669"/>
    <property type="project" value="UniProtKB-EC"/>
</dbReference>
<evidence type="ECO:0000256" key="4">
    <source>
        <dbReference type="ARBA" id="ARBA00022692"/>
    </source>
</evidence>
<evidence type="ECO:0000313" key="12">
    <source>
        <dbReference type="Proteomes" id="UP000198814"/>
    </source>
</evidence>
<evidence type="ECO:0000256" key="2">
    <source>
        <dbReference type="ARBA" id="ARBA00012528"/>
    </source>
</evidence>
<evidence type="ECO:0000313" key="11">
    <source>
        <dbReference type="EMBL" id="SEO97444.1"/>
    </source>
</evidence>
<dbReference type="InterPro" id="IPR029787">
    <property type="entry name" value="Nucleotide_cyclase"/>
</dbReference>
<feature type="domain" description="HAMP" evidence="9">
    <location>
        <begin position="313"/>
        <end position="365"/>
    </location>
</feature>
<comment type="subcellular location">
    <subcellularLocation>
        <location evidence="1">Cell membrane</location>
        <topology evidence="1">Multi-pass membrane protein</topology>
    </subcellularLocation>
</comment>
<dbReference type="SMART" id="SM00304">
    <property type="entry name" value="HAMP"/>
    <property type="match status" value="1"/>
</dbReference>
<gene>
    <name evidence="11" type="ORF">SAMN05216333_13015</name>
</gene>
<name>A0A1H8U3L8_9PROT</name>
<evidence type="ECO:0000256" key="5">
    <source>
        <dbReference type="ARBA" id="ARBA00022989"/>
    </source>
</evidence>
<dbReference type="NCBIfam" id="TIGR00254">
    <property type="entry name" value="GGDEF"/>
    <property type="match status" value="1"/>
</dbReference>
<dbReference type="PANTHER" id="PTHR45138">
    <property type="entry name" value="REGULATORY COMPONENTS OF SENSORY TRANSDUCTION SYSTEM"/>
    <property type="match status" value="1"/>
</dbReference>
<dbReference type="Pfam" id="PF00672">
    <property type="entry name" value="HAMP"/>
    <property type="match status" value="1"/>
</dbReference>
<reference evidence="12" key="1">
    <citation type="submission" date="2016-10" db="EMBL/GenBank/DDBJ databases">
        <authorList>
            <person name="Varghese N."/>
            <person name="Submissions S."/>
        </authorList>
    </citation>
    <scope>NUCLEOTIDE SEQUENCE [LARGE SCALE GENOMIC DNA]</scope>
    <source>
        <strain evidence="12">Nm76</strain>
    </source>
</reference>
<evidence type="ECO:0000259" key="9">
    <source>
        <dbReference type="PROSITE" id="PS50885"/>
    </source>
</evidence>
<evidence type="ECO:0000256" key="1">
    <source>
        <dbReference type="ARBA" id="ARBA00004651"/>
    </source>
</evidence>
<keyword evidence="4 8" id="KW-0812">Transmembrane</keyword>
<dbReference type="Pfam" id="PF00990">
    <property type="entry name" value="GGDEF"/>
    <property type="match status" value="1"/>
</dbReference>
<dbReference type="Proteomes" id="UP000198814">
    <property type="component" value="Unassembled WGS sequence"/>
</dbReference>
<comment type="catalytic activity">
    <reaction evidence="7">
        <text>2 GTP = 3',3'-c-di-GMP + 2 diphosphate</text>
        <dbReference type="Rhea" id="RHEA:24898"/>
        <dbReference type="ChEBI" id="CHEBI:33019"/>
        <dbReference type="ChEBI" id="CHEBI:37565"/>
        <dbReference type="ChEBI" id="CHEBI:58805"/>
        <dbReference type="EC" id="2.7.7.65"/>
    </reaction>
</comment>
<dbReference type="FunFam" id="3.30.70.270:FF:000001">
    <property type="entry name" value="Diguanylate cyclase domain protein"/>
    <property type="match status" value="1"/>
</dbReference>
<dbReference type="EC" id="2.7.7.65" evidence="2"/>
<accession>A0A1H8U3L8</accession>
<dbReference type="Gene3D" id="6.10.340.10">
    <property type="match status" value="1"/>
</dbReference>